<reference evidence="1" key="1">
    <citation type="journal article" date="2017" name="J. Phycol.">
        <title>Analysis of chloroplast genomes and a supermatrix inform reclassification of the Rhodomelaceae (Rhodophyta).</title>
        <authorList>
            <person name="Diaz-Tapia P."/>
            <person name="Maggs C.A."/>
            <person name="West J.A."/>
            <person name="Verbruggen H."/>
        </authorList>
    </citation>
    <scope>NUCLEOTIDE SEQUENCE</scope>
    <source>
        <strain evidence="1">PD899</strain>
    </source>
</reference>
<dbReference type="EMBL" id="MF101438">
    <property type="protein sequence ID" value="ARW65555.1"/>
    <property type="molecule type" value="Genomic_DNA"/>
</dbReference>
<geneLocation type="chloroplast" evidence="1"/>
<proteinExistence type="predicted"/>
<keyword evidence="1" id="KW-0150">Chloroplast</keyword>
<dbReference type="RefSeq" id="YP_009396369.1">
    <property type="nucleotide sequence ID" value="NC_035282.1"/>
</dbReference>
<organism evidence="1">
    <name type="scientific">Polysiphonia scopulorum</name>
    <dbReference type="NCBI Taxonomy" id="257860"/>
    <lineage>
        <taxon>Eukaryota</taxon>
        <taxon>Rhodophyta</taxon>
        <taxon>Florideophyceae</taxon>
        <taxon>Rhodymeniophycidae</taxon>
        <taxon>Ceramiales</taxon>
        <taxon>Rhodomelaceae</taxon>
        <taxon>Polysiphonioideae</taxon>
        <taxon>Polysiphonia</taxon>
    </lineage>
</organism>
<evidence type="ECO:0000313" key="1">
    <source>
        <dbReference type="EMBL" id="ARW65555.1"/>
    </source>
</evidence>
<protein>
    <recommendedName>
        <fullName evidence="2">DUF4346 domain-containing protein</fullName>
    </recommendedName>
</protein>
<dbReference type="AlphaFoldDB" id="A0A1Z1MIB2"/>
<name>A0A1Z1MIB2_9FLOR</name>
<sequence length="88" mass="10371">MNSSYILIKVSNNEKIEVYYFNNGNRFSSIYNYPVCFFTYFKNIDQLFVVLSLFNGVNVLSTQHKLYLGKEIHKAQLSILMQQIYIQA</sequence>
<evidence type="ECO:0008006" key="2">
    <source>
        <dbReference type="Google" id="ProtNLM"/>
    </source>
</evidence>
<keyword evidence="1" id="KW-0934">Plastid</keyword>
<dbReference type="GeneID" id="33358551"/>
<gene>
    <name evidence="1" type="primary">ConsOrf2</name>
</gene>
<accession>A0A1Z1MIB2</accession>